<keyword evidence="2" id="KW-1185">Reference proteome</keyword>
<dbReference type="Pfam" id="PF00378">
    <property type="entry name" value="ECH_1"/>
    <property type="match status" value="1"/>
</dbReference>
<organism evidence="1 2">
    <name type="scientific">Apiotrichum porosum</name>
    <dbReference type="NCBI Taxonomy" id="105984"/>
    <lineage>
        <taxon>Eukaryota</taxon>
        <taxon>Fungi</taxon>
        <taxon>Dikarya</taxon>
        <taxon>Basidiomycota</taxon>
        <taxon>Agaricomycotina</taxon>
        <taxon>Tremellomycetes</taxon>
        <taxon>Trichosporonales</taxon>
        <taxon>Trichosporonaceae</taxon>
        <taxon>Apiotrichum</taxon>
    </lineage>
</organism>
<dbReference type="InterPro" id="IPR029045">
    <property type="entry name" value="ClpP/crotonase-like_dom_sf"/>
</dbReference>
<evidence type="ECO:0000313" key="2">
    <source>
        <dbReference type="Proteomes" id="UP000279236"/>
    </source>
</evidence>
<dbReference type="CDD" id="cd06558">
    <property type="entry name" value="crotonase-like"/>
    <property type="match status" value="1"/>
</dbReference>
<protein>
    <submittedName>
        <fullName evidence="1">Uncharacterized protein</fullName>
    </submittedName>
</protein>
<dbReference type="Proteomes" id="UP000279236">
    <property type="component" value="Unassembled WGS sequence"/>
</dbReference>
<comment type="caution">
    <text evidence="1">The sequence shown here is derived from an EMBL/GenBank/DDBJ whole genome shotgun (WGS) entry which is preliminary data.</text>
</comment>
<dbReference type="RefSeq" id="XP_028476457.1">
    <property type="nucleotide sequence ID" value="XM_028623524.1"/>
</dbReference>
<dbReference type="PANTHER" id="PTHR11941:SF75">
    <property type="entry name" value="ENOYL-COA HYDRATASE_ISOMERASE FAMILY PROTEIN"/>
    <property type="match status" value="1"/>
</dbReference>
<dbReference type="Gene3D" id="3.90.226.10">
    <property type="entry name" value="2-enoyl-CoA Hydratase, Chain A, domain 1"/>
    <property type="match status" value="1"/>
</dbReference>
<dbReference type="SUPFAM" id="SSF52096">
    <property type="entry name" value="ClpP/crotonase"/>
    <property type="match status" value="1"/>
</dbReference>
<dbReference type="STRING" id="105984.A0A427XSV3"/>
<dbReference type="GO" id="GO:0005777">
    <property type="term" value="C:peroxisome"/>
    <property type="evidence" value="ECO:0007669"/>
    <property type="project" value="TreeGrafter"/>
</dbReference>
<evidence type="ECO:0000313" key="1">
    <source>
        <dbReference type="EMBL" id="RSH82002.1"/>
    </source>
</evidence>
<dbReference type="OrthoDB" id="1696280at2759"/>
<reference evidence="1 2" key="1">
    <citation type="submission" date="2018-11" db="EMBL/GenBank/DDBJ databases">
        <title>Genome sequence of Apiotrichum porosum DSM 27194.</title>
        <authorList>
            <person name="Aliyu H."/>
            <person name="Gorte O."/>
            <person name="Ochsenreither K."/>
        </authorList>
    </citation>
    <scope>NUCLEOTIDE SEQUENCE [LARGE SCALE GENOMIC DNA]</scope>
    <source>
        <strain evidence="1 2">DSM 27194</strain>
    </source>
</reference>
<name>A0A427XSV3_9TREE</name>
<dbReference type="PANTHER" id="PTHR11941">
    <property type="entry name" value="ENOYL-COA HYDRATASE-RELATED"/>
    <property type="match status" value="1"/>
</dbReference>
<sequence length="267" mass="28212">MTSMLSSPRRGVWLLTFPPSASTPGLLDEVLARLDQVEAEHGTMGGPGALVLAPAPQGLFSVATDVRANVLPAVEQLARRLVACPLATVAVLDGHAFGYGLLLSLCCDVRLITPRGSLALGHALSEHPRSALGRDILAAKVPNAKAHEAVISGNAWTAEQAVRGGIVDAAVQPREVVNRAVAVAEGTLRPDTVDLLARRASATLAARTWPNPCPIVTRLPHLTNELAGYLLRLLPDQEAVAAWAKVELYGEHDKSYRLKAAAVKAHL</sequence>
<dbReference type="GO" id="GO:0006635">
    <property type="term" value="P:fatty acid beta-oxidation"/>
    <property type="evidence" value="ECO:0007669"/>
    <property type="project" value="TreeGrafter"/>
</dbReference>
<dbReference type="GeneID" id="39592748"/>
<dbReference type="InterPro" id="IPR001753">
    <property type="entry name" value="Enoyl-CoA_hydra/iso"/>
</dbReference>
<proteinExistence type="predicted"/>
<accession>A0A427XSV3</accession>
<gene>
    <name evidence="1" type="ORF">EHS24_008205</name>
</gene>
<dbReference type="AlphaFoldDB" id="A0A427XSV3"/>
<dbReference type="GO" id="GO:0004165">
    <property type="term" value="F:delta(3)-delta(2)-enoyl-CoA isomerase activity"/>
    <property type="evidence" value="ECO:0007669"/>
    <property type="project" value="TreeGrafter"/>
</dbReference>
<dbReference type="EMBL" id="RSCE01000006">
    <property type="protein sequence ID" value="RSH82002.1"/>
    <property type="molecule type" value="Genomic_DNA"/>
</dbReference>